<dbReference type="Gene3D" id="2.40.160.10">
    <property type="entry name" value="Porin"/>
    <property type="match status" value="1"/>
</dbReference>
<feature type="signal peptide" evidence="2">
    <location>
        <begin position="1"/>
        <end position="26"/>
    </location>
</feature>
<proteinExistence type="predicted"/>
<dbReference type="EMBL" id="CP073116">
    <property type="protein sequence ID" value="UTG71365.1"/>
    <property type="molecule type" value="Genomic_DNA"/>
</dbReference>
<dbReference type="AlphaFoldDB" id="A0A9X9HXF8"/>
<evidence type="ECO:0000259" key="3">
    <source>
        <dbReference type="Pfam" id="PF13609"/>
    </source>
</evidence>
<dbReference type="GO" id="GO:0015288">
    <property type="term" value="F:porin activity"/>
    <property type="evidence" value="ECO:0007669"/>
    <property type="project" value="InterPro"/>
</dbReference>
<accession>A0A9X9HXF8</accession>
<protein>
    <submittedName>
        <fullName evidence="4">Porin</fullName>
    </submittedName>
</protein>
<organism evidence="4 5">
    <name type="scientific">Neisseria subflava</name>
    <dbReference type="NCBI Taxonomy" id="28449"/>
    <lineage>
        <taxon>Bacteria</taxon>
        <taxon>Pseudomonadati</taxon>
        <taxon>Pseudomonadota</taxon>
        <taxon>Betaproteobacteria</taxon>
        <taxon>Neisseriales</taxon>
        <taxon>Neisseriaceae</taxon>
        <taxon>Neisseria</taxon>
    </lineage>
</organism>
<evidence type="ECO:0000256" key="1">
    <source>
        <dbReference type="SAM" id="MobiDB-lite"/>
    </source>
</evidence>
<gene>
    <name evidence="4" type="ORF">KCG56_08280</name>
</gene>
<dbReference type="Pfam" id="PF13609">
    <property type="entry name" value="Porin_4"/>
    <property type="match status" value="1"/>
</dbReference>
<evidence type="ECO:0000313" key="5">
    <source>
        <dbReference type="Proteomes" id="UP001057305"/>
    </source>
</evidence>
<reference evidence="4" key="1">
    <citation type="submission" date="2021-04" db="EMBL/GenBank/DDBJ databases">
        <title>Characterizing Neisseria spp. as novel respiratory pathobionts in bronchiectasis.</title>
        <authorList>
            <person name="Li L."/>
            <person name="Mac Aogain M."/>
            <person name="Xu T."/>
            <person name="Jaggi T.K."/>
            <person name="Chan L.Y."/>
            <person name="Keir H.R."/>
            <person name="Dicker A.J."/>
            <person name="Qu J."/>
            <person name="Liu Y."/>
            <person name="Chen H.S."/>
            <person name="Koh M.S."/>
            <person name="Ong T.H."/>
            <person name="Lim A.Y.H."/>
            <person name="Abisheganaden J."/>
            <person name="Low T.B."/>
            <person name="Oliver B.G."/>
            <person name="Tan N.S."/>
            <person name="Fang M."/>
            <person name="Chalmers J.D."/>
            <person name="Chotirmall S.H."/>
        </authorList>
    </citation>
    <scope>NUCLEOTIDE SEQUENCE</scope>
    <source>
        <strain evidence="4">TT0073</strain>
    </source>
</reference>
<feature type="chain" id="PRO_5040922107" evidence="2">
    <location>
        <begin position="27"/>
        <end position="105"/>
    </location>
</feature>
<dbReference type="GO" id="GO:0016020">
    <property type="term" value="C:membrane"/>
    <property type="evidence" value="ECO:0007669"/>
    <property type="project" value="InterPro"/>
</dbReference>
<sequence>MNLKLLLTAVLSTAALAALAALAAHADVQLYGSIKSGIETSQTRFGGQTYSRTAVADQGSHIGLRGSHPIGGGTNFIWEVEQDTPVGKSGSIRQDWRERRDNFGR</sequence>
<feature type="compositionally biased region" description="Basic and acidic residues" evidence="1">
    <location>
        <begin position="94"/>
        <end position="105"/>
    </location>
</feature>
<feature type="region of interest" description="Disordered" evidence="1">
    <location>
        <begin position="86"/>
        <end position="105"/>
    </location>
</feature>
<evidence type="ECO:0000256" key="2">
    <source>
        <dbReference type="SAM" id="SignalP"/>
    </source>
</evidence>
<dbReference type="Proteomes" id="UP001057305">
    <property type="component" value="Chromosome"/>
</dbReference>
<dbReference type="SUPFAM" id="SSF56935">
    <property type="entry name" value="Porins"/>
    <property type="match status" value="1"/>
</dbReference>
<name>A0A9X9HXF8_NEISU</name>
<dbReference type="InterPro" id="IPR023614">
    <property type="entry name" value="Porin_dom_sf"/>
</dbReference>
<keyword evidence="2" id="KW-0732">Signal</keyword>
<feature type="domain" description="Porin" evidence="3">
    <location>
        <begin position="13"/>
        <end position="87"/>
    </location>
</feature>
<evidence type="ECO:0000313" key="4">
    <source>
        <dbReference type="EMBL" id="UTG71365.1"/>
    </source>
</evidence>
<dbReference type="InterPro" id="IPR033900">
    <property type="entry name" value="Gram_neg_porin_domain"/>
</dbReference>
<dbReference type="RefSeq" id="WP_254321125.1">
    <property type="nucleotide sequence ID" value="NZ_CP073116.1"/>
</dbReference>